<dbReference type="Pfam" id="PF00291">
    <property type="entry name" value="PALP"/>
    <property type="match status" value="1"/>
</dbReference>
<dbReference type="AlphaFoldDB" id="A0A1R4LTK8"/>
<dbReference type="InterPro" id="IPR027278">
    <property type="entry name" value="ACCD_DCysDesulf"/>
</dbReference>
<dbReference type="Gene3D" id="3.40.50.1100">
    <property type="match status" value="2"/>
</dbReference>
<dbReference type="GO" id="GO:0019148">
    <property type="term" value="F:D-cysteine desulfhydrase activity"/>
    <property type="evidence" value="ECO:0007669"/>
    <property type="project" value="TreeGrafter"/>
</dbReference>
<keyword evidence="6" id="KW-1185">Reference proteome</keyword>
<accession>A0A1R4LTK8</accession>
<gene>
    <name evidence="5" type="ORF">VR7878_03826</name>
</gene>
<evidence type="ECO:0000313" key="6">
    <source>
        <dbReference type="Proteomes" id="UP000188276"/>
    </source>
</evidence>
<feature type="domain" description="Tryptophan synthase beta chain-like PALP" evidence="4">
    <location>
        <begin position="6"/>
        <end position="201"/>
    </location>
</feature>
<evidence type="ECO:0000256" key="3">
    <source>
        <dbReference type="ARBA" id="ARBA00022898"/>
    </source>
</evidence>
<dbReference type="SUPFAM" id="SSF53686">
    <property type="entry name" value="Tryptophan synthase beta subunit-like PLP-dependent enzymes"/>
    <property type="match status" value="1"/>
</dbReference>
<evidence type="ECO:0000256" key="1">
    <source>
        <dbReference type="ARBA" id="ARBA00001933"/>
    </source>
</evidence>
<dbReference type="Proteomes" id="UP000188276">
    <property type="component" value="Unassembled WGS sequence"/>
</dbReference>
<organism evidence="5 6">
    <name type="scientific">Vibrio ruber (strain DSM 16370 / JCM 11486 / BCRC 17186 / CECT 7878 / LMG 23124 / VR1)</name>
    <dbReference type="NCBI Taxonomy" id="1123498"/>
    <lineage>
        <taxon>Bacteria</taxon>
        <taxon>Pseudomonadati</taxon>
        <taxon>Pseudomonadota</taxon>
        <taxon>Gammaproteobacteria</taxon>
        <taxon>Vibrionales</taxon>
        <taxon>Vibrionaceae</taxon>
        <taxon>Vibrio</taxon>
    </lineage>
</organism>
<dbReference type="OrthoDB" id="9801249at2"/>
<dbReference type="PANTHER" id="PTHR43780:SF2">
    <property type="entry name" value="1-AMINOCYCLOPROPANE-1-CARBOXYLATE DEAMINASE-RELATED"/>
    <property type="match status" value="1"/>
</dbReference>
<dbReference type="InterPro" id="IPR036052">
    <property type="entry name" value="TrpB-like_PALP_sf"/>
</dbReference>
<evidence type="ECO:0000313" key="5">
    <source>
        <dbReference type="EMBL" id="SJN59926.1"/>
    </source>
</evidence>
<proteinExistence type="inferred from homology"/>
<protein>
    <submittedName>
        <fullName evidence="5">D-cysteine desulfhydrase</fullName>
    </submittedName>
</protein>
<dbReference type="RefSeq" id="WP_077337668.1">
    <property type="nucleotide sequence ID" value="NZ_FULE01000068.1"/>
</dbReference>
<dbReference type="PANTHER" id="PTHR43780">
    <property type="entry name" value="1-AMINOCYCLOPROPANE-1-CARBOXYLATE DEAMINASE-RELATED"/>
    <property type="match status" value="1"/>
</dbReference>
<dbReference type="EMBL" id="FULE01000068">
    <property type="protein sequence ID" value="SJN59926.1"/>
    <property type="molecule type" value="Genomic_DNA"/>
</dbReference>
<sequence length="315" mass="35954">MNILTHSPTTEHTFNGKHFYLKRDDLLHPQFSGNKARKLMTLLDAPLPQITTLISYGSPQANSLYSFAALAQLRGWQFEYYVDHIPQWVSEHPQGNYKAALALGAKIYPTGQSPEAVMQMHPYDYIQQVRCPDDHCLVLPEGGRSDIAQPGIAALGDEIITWCNQHRIKHPVVALPSGTGTTALYLHQHLASHQIQVLTCACVGGDSYLKKQWDMLSATSYPTILSLTQKHHFGKLYRENYVLWLNLCRETQVEFDLLYDPLMWRCLQGWLAEHPDRPLIYLHQGGLLGNVSMQARYQRKYADLPPYRHHAAKLR</sequence>
<keyword evidence="3" id="KW-0663">Pyridoxal phosphate</keyword>
<dbReference type="InterPro" id="IPR001926">
    <property type="entry name" value="TrpB-like_PALP"/>
</dbReference>
<reference evidence="6" key="1">
    <citation type="submission" date="2017-02" db="EMBL/GenBank/DDBJ databases">
        <authorList>
            <person name="Rodrigo-Torres L."/>
            <person name="Arahal R.D."/>
            <person name="Lucena T."/>
        </authorList>
    </citation>
    <scope>NUCLEOTIDE SEQUENCE [LARGE SCALE GENOMIC DNA]</scope>
    <source>
        <strain evidence="6">CECT 7878</strain>
    </source>
</reference>
<dbReference type="STRING" id="1123498.VR7878_03826"/>
<comment type="similarity">
    <text evidence="2">Belongs to the ACC deaminase/D-cysteine desulfhydrase family.</text>
</comment>
<evidence type="ECO:0000256" key="2">
    <source>
        <dbReference type="ARBA" id="ARBA00008639"/>
    </source>
</evidence>
<evidence type="ECO:0000259" key="4">
    <source>
        <dbReference type="Pfam" id="PF00291"/>
    </source>
</evidence>
<name>A0A1R4LTK8_VIBR1</name>
<comment type="cofactor">
    <cofactor evidence="1">
        <name>pyridoxal 5'-phosphate</name>
        <dbReference type="ChEBI" id="CHEBI:597326"/>
    </cofactor>
</comment>